<protein>
    <submittedName>
        <fullName evidence="1">Uncharacterized protein</fullName>
    </submittedName>
</protein>
<accession>A0ABQ6Q2S2</accession>
<dbReference type="PROSITE" id="PS51257">
    <property type="entry name" value="PROKAR_LIPOPROTEIN"/>
    <property type="match status" value="1"/>
</dbReference>
<gene>
    <name evidence="1" type="ORF">Ataiwa_27510</name>
</gene>
<sequence>MKVNFLKPWAYLAVFAVVLGSCTESVDEEPVLELTQEVAEPSYEQALGVWQELDQEAGNPFGLRLAGNFNYFEISRNQLFFIPGEGYQGGPAPGFYPGTGTGSATRMGRSNSFLNQFAFFEGQELVTVGAPVSAVFGEELAALGIENVPDEVSSLTVDKKGNSIWFKNVKNTVTPVSETLSSFIAEVEIVGGTGRFARLRGTGIVRGNFNPTNGEGRSVTMANLKNGK</sequence>
<dbReference type="EMBL" id="BTPE01000009">
    <property type="protein sequence ID" value="GMQ34479.1"/>
    <property type="molecule type" value="Genomic_DNA"/>
</dbReference>
<dbReference type="Proteomes" id="UP001307705">
    <property type="component" value="Unassembled WGS sequence"/>
</dbReference>
<reference evidence="1 2" key="1">
    <citation type="submission" date="2023-08" db="EMBL/GenBank/DDBJ databases">
        <title>Draft genome sequence of Algoriphagus taiwanensis.</title>
        <authorList>
            <person name="Takatani N."/>
            <person name="Hosokawa M."/>
            <person name="Sawabe T."/>
        </authorList>
    </citation>
    <scope>NUCLEOTIDE SEQUENCE [LARGE SCALE GENOMIC DNA]</scope>
    <source>
        <strain evidence="1 2">JCM 19755</strain>
    </source>
</reference>
<proteinExistence type="predicted"/>
<evidence type="ECO:0000313" key="2">
    <source>
        <dbReference type="Proteomes" id="UP001307705"/>
    </source>
</evidence>
<name>A0ABQ6Q2S2_9BACT</name>
<keyword evidence="2" id="KW-1185">Reference proteome</keyword>
<organism evidence="1 2">
    <name type="scientific">Algoriphagus taiwanensis</name>
    <dbReference type="NCBI Taxonomy" id="1445656"/>
    <lineage>
        <taxon>Bacteria</taxon>
        <taxon>Pseudomonadati</taxon>
        <taxon>Bacteroidota</taxon>
        <taxon>Cytophagia</taxon>
        <taxon>Cytophagales</taxon>
        <taxon>Cyclobacteriaceae</taxon>
        <taxon>Algoriphagus</taxon>
    </lineage>
</organism>
<dbReference type="RefSeq" id="WP_338229304.1">
    <property type="nucleotide sequence ID" value="NZ_BTPE01000009.1"/>
</dbReference>
<evidence type="ECO:0000313" key="1">
    <source>
        <dbReference type="EMBL" id="GMQ34479.1"/>
    </source>
</evidence>
<comment type="caution">
    <text evidence="1">The sequence shown here is derived from an EMBL/GenBank/DDBJ whole genome shotgun (WGS) entry which is preliminary data.</text>
</comment>